<dbReference type="InterPro" id="IPR005477">
    <property type="entry name" value="Dxylulose-5-P_synthase"/>
</dbReference>
<dbReference type="PANTHER" id="PTHR43322">
    <property type="entry name" value="1-D-DEOXYXYLULOSE 5-PHOSPHATE SYNTHASE-RELATED"/>
    <property type="match status" value="1"/>
</dbReference>
<feature type="domain" description="Transketolase-like pyrimidine-binding" evidence="13">
    <location>
        <begin position="1"/>
        <end position="154"/>
    </location>
</feature>
<dbReference type="PANTHER" id="PTHR43322:SF5">
    <property type="entry name" value="1-DEOXY-D-XYLULOSE-5-PHOSPHATE SYNTHASE, CHLOROPLASTIC"/>
    <property type="match status" value="1"/>
</dbReference>
<comment type="pathway">
    <text evidence="3">Metabolic intermediate biosynthesis; 1-deoxy-D-xylulose 5-phosphate biosynthesis; 1-deoxy-D-xylulose 5-phosphate from D-glyceraldehyde 3-phosphate and pyruvate: step 1/1.</text>
</comment>
<dbReference type="GO" id="GO:0008661">
    <property type="term" value="F:1-deoxy-D-xylulose-5-phosphate synthase activity"/>
    <property type="evidence" value="ECO:0007669"/>
    <property type="project" value="UniProtKB-EC"/>
</dbReference>
<dbReference type="SMART" id="SM00861">
    <property type="entry name" value="Transket_pyr"/>
    <property type="match status" value="1"/>
</dbReference>
<keyword evidence="10" id="KW-0784">Thiamine biosynthesis</keyword>
<accession>A0A645CL06</accession>
<reference evidence="14" key="1">
    <citation type="submission" date="2019-08" db="EMBL/GenBank/DDBJ databases">
        <authorList>
            <person name="Kucharzyk K."/>
            <person name="Murdoch R.W."/>
            <person name="Higgins S."/>
            <person name="Loffler F."/>
        </authorList>
    </citation>
    <scope>NUCLEOTIDE SEQUENCE</scope>
</reference>
<evidence type="ECO:0000256" key="11">
    <source>
        <dbReference type="ARBA" id="ARBA00023052"/>
    </source>
</evidence>
<dbReference type="Gene3D" id="3.40.50.920">
    <property type="match status" value="1"/>
</dbReference>
<sequence length="283" mass="30507">MIALAQKDPLIVAVSAAMPIGTGLTEFAGRFCDRFFDVGIAEEHALTMAAGMAAGGLKPVVAIYSTFLQRGYDQILHDICLQKLPVVLAIDRAGLVGDDGETHQGVYDMAFLSTMPNLTIYSPATQQELVHMLELAISRGEPAAVRYPRGSLMQAVSEQPVERGVWEEMLPITERTVIATGAMVALAIPVCRKLGVGLVNARTIQPLDEAMLERIKQTAKRVVVMEEGVDCLGLHVNAALSPISVVHMCVPNEPVSQASVAHQRQFCGLTAEALEQYLTEELA</sequence>
<evidence type="ECO:0000256" key="2">
    <source>
        <dbReference type="ARBA" id="ARBA00001964"/>
    </source>
</evidence>
<comment type="similarity">
    <text evidence="4">Belongs to the transketolase family. DXPS subfamily.</text>
</comment>
<gene>
    <name evidence="14" type="primary">dxs_85</name>
    <name evidence="14" type="ORF">SDC9_124688</name>
</gene>
<dbReference type="GO" id="GO:0009228">
    <property type="term" value="P:thiamine biosynthetic process"/>
    <property type="evidence" value="ECO:0007669"/>
    <property type="project" value="UniProtKB-KW"/>
</dbReference>
<comment type="subunit">
    <text evidence="5">Homodimer.</text>
</comment>
<keyword evidence="9" id="KW-0460">Magnesium</keyword>
<evidence type="ECO:0000256" key="8">
    <source>
        <dbReference type="ARBA" id="ARBA00022723"/>
    </source>
</evidence>
<dbReference type="EMBL" id="VSSQ01028103">
    <property type="protein sequence ID" value="MPM77680.1"/>
    <property type="molecule type" value="Genomic_DNA"/>
</dbReference>
<dbReference type="SUPFAM" id="SSF52518">
    <property type="entry name" value="Thiamin diphosphate-binding fold (THDP-binding)"/>
    <property type="match status" value="1"/>
</dbReference>
<dbReference type="GO" id="GO:0005829">
    <property type="term" value="C:cytosol"/>
    <property type="evidence" value="ECO:0007669"/>
    <property type="project" value="TreeGrafter"/>
</dbReference>
<comment type="cofactor">
    <cofactor evidence="2">
        <name>thiamine diphosphate</name>
        <dbReference type="ChEBI" id="CHEBI:58937"/>
    </cofactor>
</comment>
<dbReference type="InterPro" id="IPR033248">
    <property type="entry name" value="Transketolase_C"/>
</dbReference>
<dbReference type="InterPro" id="IPR005475">
    <property type="entry name" value="Transketolase-like_Pyr-bd"/>
</dbReference>
<dbReference type="PROSITE" id="PS00802">
    <property type="entry name" value="TRANSKETOLASE_2"/>
    <property type="match status" value="1"/>
</dbReference>
<keyword evidence="7 14" id="KW-0808">Transferase</keyword>
<dbReference type="InterPro" id="IPR020826">
    <property type="entry name" value="Transketolase_BS"/>
</dbReference>
<evidence type="ECO:0000256" key="7">
    <source>
        <dbReference type="ARBA" id="ARBA00022679"/>
    </source>
</evidence>
<evidence type="ECO:0000259" key="13">
    <source>
        <dbReference type="SMART" id="SM00861"/>
    </source>
</evidence>
<comment type="cofactor">
    <cofactor evidence="1">
        <name>Mg(2+)</name>
        <dbReference type="ChEBI" id="CHEBI:18420"/>
    </cofactor>
</comment>
<name>A0A645CL06_9ZZZZ</name>
<evidence type="ECO:0000256" key="3">
    <source>
        <dbReference type="ARBA" id="ARBA00004980"/>
    </source>
</evidence>
<dbReference type="AlphaFoldDB" id="A0A645CL06"/>
<dbReference type="InterPro" id="IPR009014">
    <property type="entry name" value="Transketo_C/PFOR_II"/>
</dbReference>
<dbReference type="UniPathway" id="UPA00064">
    <property type="reaction ID" value="UER00091"/>
</dbReference>
<keyword evidence="11" id="KW-0786">Thiamine pyrophosphate</keyword>
<dbReference type="SUPFAM" id="SSF52922">
    <property type="entry name" value="TK C-terminal domain-like"/>
    <property type="match status" value="1"/>
</dbReference>
<dbReference type="EC" id="2.2.1.7" evidence="6"/>
<comment type="caution">
    <text evidence="14">The sequence shown here is derived from an EMBL/GenBank/DDBJ whole genome shotgun (WGS) entry which is preliminary data.</text>
</comment>
<organism evidence="14">
    <name type="scientific">bioreactor metagenome</name>
    <dbReference type="NCBI Taxonomy" id="1076179"/>
    <lineage>
        <taxon>unclassified sequences</taxon>
        <taxon>metagenomes</taxon>
        <taxon>ecological metagenomes</taxon>
    </lineage>
</organism>
<evidence type="ECO:0000256" key="6">
    <source>
        <dbReference type="ARBA" id="ARBA00013150"/>
    </source>
</evidence>
<evidence type="ECO:0000256" key="9">
    <source>
        <dbReference type="ARBA" id="ARBA00022842"/>
    </source>
</evidence>
<dbReference type="GO" id="GO:0016114">
    <property type="term" value="P:terpenoid biosynthetic process"/>
    <property type="evidence" value="ECO:0007669"/>
    <property type="project" value="InterPro"/>
</dbReference>
<evidence type="ECO:0000313" key="14">
    <source>
        <dbReference type="EMBL" id="MPM77680.1"/>
    </source>
</evidence>
<dbReference type="Gene3D" id="3.40.50.970">
    <property type="match status" value="1"/>
</dbReference>
<keyword evidence="12" id="KW-0414">Isoprene biosynthesis</keyword>
<evidence type="ECO:0000256" key="4">
    <source>
        <dbReference type="ARBA" id="ARBA00011081"/>
    </source>
</evidence>
<evidence type="ECO:0000256" key="10">
    <source>
        <dbReference type="ARBA" id="ARBA00022977"/>
    </source>
</evidence>
<dbReference type="CDD" id="cd07033">
    <property type="entry name" value="TPP_PYR_DXS_TK_like"/>
    <property type="match status" value="1"/>
</dbReference>
<dbReference type="Pfam" id="PF02780">
    <property type="entry name" value="Transketolase_C"/>
    <property type="match status" value="1"/>
</dbReference>
<evidence type="ECO:0000256" key="1">
    <source>
        <dbReference type="ARBA" id="ARBA00001946"/>
    </source>
</evidence>
<dbReference type="GO" id="GO:0046872">
    <property type="term" value="F:metal ion binding"/>
    <property type="evidence" value="ECO:0007669"/>
    <property type="project" value="UniProtKB-KW"/>
</dbReference>
<evidence type="ECO:0000256" key="12">
    <source>
        <dbReference type="ARBA" id="ARBA00023229"/>
    </source>
</evidence>
<protein>
    <recommendedName>
        <fullName evidence="6">1-deoxy-D-xylulose-5-phosphate synthase</fullName>
        <ecNumber evidence="6">2.2.1.7</ecNumber>
    </recommendedName>
</protein>
<proteinExistence type="inferred from homology"/>
<dbReference type="GO" id="GO:0019288">
    <property type="term" value="P:isopentenyl diphosphate biosynthetic process, methylerythritol 4-phosphate pathway"/>
    <property type="evidence" value="ECO:0007669"/>
    <property type="project" value="TreeGrafter"/>
</dbReference>
<dbReference type="InterPro" id="IPR029061">
    <property type="entry name" value="THDP-binding"/>
</dbReference>
<evidence type="ECO:0000256" key="5">
    <source>
        <dbReference type="ARBA" id="ARBA00011738"/>
    </source>
</evidence>
<keyword evidence="8" id="KW-0479">Metal-binding</keyword>
<dbReference type="Pfam" id="PF02779">
    <property type="entry name" value="Transket_pyr"/>
    <property type="match status" value="1"/>
</dbReference>